<evidence type="ECO:0000256" key="1">
    <source>
        <dbReference type="SAM" id="MobiDB-lite"/>
    </source>
</evidence>
<dbReference type="RefSeq" id="XP_040633134.1">
    <property type="nucleotide sequence ID" value="XM_040777061.1"/>
</dbReference>
<dbReference type="EMBL" id="JH795855">
    <property type="protein sequence ID" value="EJU06240.1"/>
    <property type="molecule type" value="Genomic_DNA"/>
</dbReference>
<feature type="compositionally biased region" description="Low complexity" evidence="1">
    <location>
        <begin position="429"/>
        <end position="441"/>
    </location>
</feature>
<dbReference type="HOGENOM" id="CLU_007739_0_0_1"/>
<feature type="compositionally biased region" description="Low complexity" evidence="1">
    <location>
        <begin position="12"/>
        <end position="46"/>
    </location>
</feature>
<sequence length="1102" mass="122107">MDAMDMLDLLRTETPVTAVPAPPTTTTTPTTTVTPTITTDTAATTTLRTQESDGRPVPERKLTKPDRALPSTPTETDNKLAQSMANSLILQPSAESSSTSIYSDTPSEPAPVPPELVELPPSQPPSARTDDTHLTPLRAHYLKKTLVELELSQELQLLTTPPHNPEVSTLSFLGSPFAPAPKGAQVEDLPLLRYMFRQFVLTFPFLSAAPKDFFSGKLQPFVASLLSRNLGAANPLLDTEDDQTEAQSRRRMFQKMEKHIGLVLGAATKLSEPEDVVRLTQKDLERLEELARRRKRRVREEDVFDVNIVSVRSVIAKGRVRSRAHEEFVVRTRRSDFPDIFVSRRYGDFRTLAEELRKQHPMENVRPPPGKDKAAATFTQAASSSIRSMYGGNGSGSGSGSGSVSQANSNSDESLPKSFPGSFTPTPQSSGYSSPSGSVSGSAYAQQATSLSREKNRLTLRAYLHSLLANSALASSPVLRSFLTANPIKLSPEEEVDMHRREEADRVREEGRKRFAKEVAVRVEGLRGAVREVKGNLMAKDGLTQIFSTVKITSDIKNLPADYQAVIAWGRISLAAAIFQTFVASDTGSETLANLKRIHGMMPYFMLKGILRISNPIAMIRGVLDLFLAAPFGGPSLLQRMFSTSLSEEVKGLQEDIQGVKDKIQDDVLCEKVKIFVDAPAEIQQVYKADAEEENIALLAVIFRSPEGPPLDRDQFQRVVRASRAHATYLHQRASLDDSDDDTGPSEDEAWLFEDLGILLKLSARLKDREQMLALIFEGSTAELLKDIITIFYSPLAQVYKAASIADSLGDLQTFITDLIRTVEAVEELRQEDPHRTVQTFIDLVQRHEQSFYTFVHRVHSKGAGLFDGLIRWIELFLDLMREGLGSPVSLEFILPAADTERAEIFREVDKVAHYHYRLKVAYEEKLRRRFNNGRNDTATQKEEEIARDLVDGVVRDLSFGELVRGDATGIAAEESDDEKSDEYDSDESDETTEESESEVSTQTPSVEERKPMHRPTRSATITSHSSQRTASTLTRRATVGSTLKKPALEAPRSSSGMGQLPKPKLPKQAGSDLQPPDLKHIPILVPIFVEIIRPSLIPRSL</sequence>
<dbReference type="Pfam" id="PF12828">
    <property type="entry name" value="PXB"/>
    <property type="match status" value="1"/>
</dbReference>
<dbReference type="SMART" id="SM00312">
    <property type="entry name" value="PX"/>
    <property type="match status" value="1"/>
</dbReference>
<dbReference type="GeneID" id="63692123"/>
<protein>
    <recommendedName>
        <fullName evidence="2">PX domain-containing protein</fullName>
    </recommendedName>
</protein>
<feature type="compositionally biased region" description="Low complexity" evidence="1">
    <location>
        <begin position="92"/>
        <end position="107"/>
    </location>
</feature>
<proteinExistence type="predicted"/>
<reference evidence="3 4" key="1">
    <citation type="journal article" date="2012" name="Science">
        <title>The Paleozoic origin of enzymatic lignin decomposition reconstructed from 31 fungal genomes.</title>
        <authorList>
            <person name="Floudas D."/>
            <person name="Binder M."/>
            <person name="Riley R."/>
            <person name="Barry K."/>
            <person name="Blanchette R.A."/>
            <person name="Henrissat B."/>
            <person name="Martinez A.T."/>
            <person name="Otillar R."/>
            <person name="Spatafora J.W."/>
            <person name="Yadav J.S."/>
            <person name="Aerts A."/>
            <person name="Benoit I."/>
            <person name="Boyd A."/>
            <person name="Carlson A."/>
            <person name="Copeland A."/>
            <person name="Coutinho P.M."/>
            <person name="de Vries R.P."/>
            <person name="Ferreira P."/>
            <person name="Findley K."/>
            <person name="Foster B."/>
            <person name="Gaskell J."/>
            <person name="Glotzer D."/>
            <person name="Gorecki P."/>
            <person name="Heitman J."/>
            <person name="Hesse C."/>
            <person name="Hori C."/>
            <person name="Igarashi K."/>
            <person name="Jurgens J.A."/>
            <person name="Kallen N."/>
            <person name="Kersten P."/>
            <person name="Kohler A."/>
            <person name="Kuees U."/>
            <person name="Kumar T.K.A."/>
            <person name="Kuo A."/>
            <person name="LaButti K."/>
            <person name="Larrondo L.F."/>
            <person name="Lindquist E."/>
            <person name="Ling A."/>
            <person name="Lombard V."/>
            <person name="Lucas S."/>
            <person name="Lundell T."/>
            <person name="Martin R."/>
            <person name="McLaughlin D.J."/>
            <person name="Morgenstern I."/>
            <person name="Morin E."/>
            <person name="Murat C."/>
            <person name="Nagy L.G."/>
            <person name="Nolan M."/>
            <person name="Ohm R.A."/>
            <person name="Patyshakuliyeva A."/>
            <person name="Rokas A."/>
            <person name="Ruiz-Duenas F.J."/>
            <person name="Sabat G."/>
            <person name="Salamov A."/>
            <person name="Samejima M."/>
            <person name="Schmutz J."/>
            <person name="Slot J.C."/>
            <person name="St John F."/>
            <person name="Stenlid J."/>
            <person name="Sun H."/>
            <person name="Sun S."/>
            <person name="Syed K."/>
            <person name="Tsang A."/>
            <person name="Wiebenga A."/>
            <person name="Young D."/>
            <person name="Pisabarro A."/>
            <person name="Eastwood D.C."/>
            <person name="Martin F."/>
            <person name="Cullen D."/>
            <person name="Grigoriev I.V."/>
            <person name="Hibbett D.S."/>
        </authorList>
    </citation>
    <scope>NUCLEOTIDE SEQUENCE [LARGE SCALE GENOMIC DNA]</scope>
    <source>
        <strain evidence="3 4">DJM-731 SS1</strain>
    </source>
</reference>
<dbReference type="STRING" id="1858805.M5GCJ1"/>
<dbReference type="Proteomes" id="UP000030653">
    <property type="component" value="Unassembled WGS sequence"/>
</dbReference>
<feature type="region of interest" description="Disordered" evidence="1">
    <location>
        <begin position="12"/>
        <end position="77"/>
    </location>
</feature>
<accession>M5GCJ1</accession>
<feature type="compositionally biased region" description="Basic and acidic residues" evidence="1">
    <location>
        <begin position="50"/>
        <end position="67"/>
    </location>
</feature>
<dbReference type="InterPro" id="IPR047168">
    <property type="entry name" value="LEC1-like"/>
</dbReference>
<dbReference type="InterPro" id="IPR024554">
    <property type="entry name" value="LEC1-like_C"/>
</dbReference>
<dbReference type="CDD" id="cd06869">
    <property type="entry name" value="PX_UP2_fungi"/>
    <property type="match status" value="1"/>
</dbReference>
<gene>
    <name evidence="3" type="ORF">DACRYDRAFT_92330</name>
</gene>
<dbReference type="GO" id="GO:0035091">
    <property type="term" value="F:phosphatidylinositol binding"/>
    <property type="evidence" value="ECO:0007669"/>
    <property type="project" value="InterPro"/>
</dbReference>
<keyword evidence="4" id="KW-1185">Reference proteome</keyword>
<evidence type="ECO:0000259" key="2">
    <source>
        <dbReference type="PROSITE" id="PS50195"/>
    </source>
</evidence>
<feature type="domain" description="PX" evidence="2">
    <location>
        <begin position="306"/>
        <end position="490"/>
    </location>
</feature>
<organism evidence="3 4">
    <name type="scientific">Dacryopinax primogenitus (strain DJM 731)</name>
    <name type="common">Brown rot fungus</name>
    <dbReference type="NCBI Taxonomy" id="1858805"/>
    <lineage>
        <taxon>Eukaryota</taxon>
        <taxon>Fungi</taxon>
        <taxon>Dikarya</taxon>
        <taxon>Basidiomycota</taxon>
        <taxon>Agaricomycotina</taxon>
        <taxon>Dacrymycetes</taxon>
        <taxon>Dacrymycetales</taxon>
        <taxon>Dacrymycetaceae</taxon>
        <taxon>Dacryopinax</taxon>
    </lineage>
</organism>
<feature type="compositionally biased region" description="Low complexity" evidence="1">
    <location>
        <begin position="402"/>
        <end position="411"/>
    </location>
</feature>
<feature type="compositionally biased region" description="Gly residues" evidence="1">
    <location>
        <begin position="391"/>
        <end position="401"/>
    </location>
</feature>
<dbReference type="PROSITE" id="PS50195">
    <property type="entry name" value="PX"/>
    <property type="match status" value="1"/>
</dbReference>
<dbReference type="Pfam" id="PF00787">
    <property type="entry name" value="PX"/>
    <property type="match status" value="1"/>
</dbReference>
<dbReference type="AlphaFoldDB" id="M5GCJ1"/>
<evidence type="ECO:0000313" key="4">
    <source>
        <dbReference type="Proteomes" id="UP000030653"/>
    </source>
</evidence>
<dbReference type="Gene3D" id="3.30.1520.10">
    <property type="entry name" value="Phox-like domain"/>
    <property type="match status" value="1"/>
</dbReference>
<feature type="region of interest" description="Disordered" evidence="1">
    <location>
        <begin position="967"/>
        <end position="1078"/>
    </location>
</feature>
<feature type="compositionally biased region" description="Basic and acidic residues" evidence="1">
    <location>
        <begin position="357"/>
        <end position="374"/>
    </location>
</feature>
<feature type="compositionally biased region" description="Acidic residues" evidence="1">
    <location>
        <begin position="974"/>
        <end position="998"/>
    </location>
</feature>
<feature type="region of interest" description="Disordered" evidence="1">
    <location>
        <begin position="92"/>
        <end position="132"/>
    </location>
</feature>
<feature type="compositionally biased region" description="Polar residues" evidence="1">
    <location>
        <begin position="1018"/>
        <end position="1042"/>
    </location>
</feature>
<dbReference type="Pfam" id="PF12825">
    <property type="entry name" value="DUF3818"/>
    <property type="match status" value="1"/>
</dbReference>
<dbReference type="OrthoDB" id="2117459at2759"/>
<dbReference type="InterPro" id="IPR024555">
    <property type="entry name" value="PX-associated"/>
</dbReference>
<name>M5GCJ1_DACPD</name>
<feature type="compositionally biased region" description="Low complexity" evidence="1">
    <location>
        <begin position="375"/>
        <end position="385"/>
    </location>
</feature>
<feature type="region of interest" description="Disordered" evidence="1">
    <location>
        <begin position="357"/>
        <end position="441"/>
    </location>
</feature>
<evidence type="ECO:0000313" key="3">
    <source>
        <dbReference type="EMBL" id="EJU06240.1"/>
    </source>
</evidence>
<dbReference type="OMA" id="MGWLEGI"/>
<dbReference type="PANTHER" id="PTHR47185">
    <property type="entry name" value="PX DOMAIN-CONTAINING PROTEIN YPR097W"/>
    <property type="match status" value="1"/>
</dbReference>
<dbReference type="InterPro" id="IPR001683">
    <property type="entry name" value="PX_dom"/>
</dbReference>
<dbReference type="PANTHER" id="PTHR47185:SF1">
    <property type="entry name" value="PX DOMAIN-CONTAINING PROTEIN YPR097W"/>
    <property type="match status" value="1"/>
</dbReference>
<dbReference type="SUPFAM" id="SSF64268">
    <property type="entry name" value="PX domain"/>
    <property type="match status" value="1"/>
</dbReference>
<dbReference type="InterPro" id="IPR036871">
    <property type="entry name" value="PX_dom_sf"/>
</dbReference>